<evidence type="ECO:0000313" key="3">
    <source>
        <dbReference type="Proteomes" id="UP000249782"/>
    </source>
</evidence>
<accession>A0A328PH01</accession>
<feature type="transmembrane region" description="Helical" evidence="1">
    <location>
        <begin position="6"/>
        <end position="29"/>
    </location>
</feature>
<organism evidence="2 3">
    <name type="scientific">Methanothermobacter tenebrarum</name>
    <dbReference type="NCBI Taxonomy" id="680118"/>
    <lineage>
        <taxon>Archaea</taxon>
        <taxon>Methanobacteriati</taxon>
        <taxon>Methanobacteriota</taxon>
        <taxon>Methanomada group</taxon>
        <taxon>Methanobacteria</taxon>
        <taxon>Methanobacteriales</taxon>
        <taxon>Methanobacteriaceae</taxon>
        <taxon>Methanothermobacter</taxon>
    </lineage>
</organism>
<dbReference type="AlphaFoldDB" id="A0A328PH01"/>
<keyword evidence="1" id="KW-0472">Membrane</keyword>
<reference evidence="2 3" key="1">
    <citation type="submission" date="2018-06" db="EMBL/GenBank/DDBJ databases">
        <title>Draft genome sequence of hyperthermophilic methanogen Methanothermobacter tenebrarum sp. MCM-B 1447.</title>
        <authorList>
            <person name="Pore S.D."/>
            <person name="Dagar S."/>
            <person name="Dhakephalkar P.K."/>
        </authorList>
    </citation>
    <scope>NUCLEOTIDE SEQUENCE [LARGE SCALE GENOMIC DNA]</scope>
    <source>
        <strain evidence="2 3">MCM B 1447</strain>
    </source>
</reference>
<feature type="transmembrane region" description="Helical" evidence="1">
    <location>
        <begin position="64"/>
        <end position="83"/>
    </location>
</feature>
<evidence type="ECO:0000256" key="1">
    <source>
        <dbReference type="SAM" id="Phobius"/>
    </source>
</evidence>
<keyword evidence="1" id="KW-1133">Transmembrane helix</keyword>
<protein>
    <submittedName>
        <fullName evidence="2">DUF2107 domain-containing protein</fullName>
    </submittedName>
</protein>
<keyword evidence="3" id="KW-1185">Reference proteome</keyword>
<evidence type="ECO:0000313" key="2">
    <source>
        <dbReference type="EMBL" id="RAO79105.1"/>
    </source>
</evidence>
<dbReference type="InterPro" id="IPR011317">
    <property type="entry name" value="Prd_NiFe_hyd_3_EhaE"/>
</dbReference>
<feature type="transmembrane region" description="Helical" evidence="1">
    <location>
        <begin position="41"/>
        <end position="58"/>
    </location>
</feature>
<gene>
    <name evidence="2" type="ORF">DPC56_04050</name>
</gene>
<dbReference type="PIRSF" id="PIRSF036535">
    <property type="entry name" value="EhaE"/>
    <property type="match status" value="1"/>
</dbReference>
<dbReference type="Proteomes" id="UP000249782">
    <property type="component" value="Unassembled WGS sequence"/>
</dbReference>
<keyword evidence="1" id="KW-0812">Transmembrane</keyword>
<dbReference type="EMBL" id="QLOE01000004">
    <property type="protein sequence ID" value="RAO79105.1"/>
    <property type="molecule type" value="Genomic_DNA"/>
</dbReference>
<dbReference type="OrthoDB" id="81881at2157"/>
<dbReference type="Pfam" id="PF09880">
    <property type="entry name" value="EhaE"/>
    <property type="match status" value="1"/>
</dbReference>
<dbReference type="RefSeq" id="WP_112093793.1">
    <property type="nucleotide sequence ID" value="NZ_QLOE01000004.1"/>
</dbReference>
<name>A0A328PH01_9EURY</name>
<comment type="caution">
    <text evidence="2">The sequence shown here is derived from an EMBL/GenBank/DDBJ whole genome shotgun (WGS) entry which is preliminary data.</text>
</comment>
<sequence>MISATGTLPLISFYLGLTLLLIGGLGVVFGPKTSEEPIVRIINLTVPSTGVALIFLSYNYTLAMLTFLSVNPILYIIMIRAIIRLEEMGGSIS</sequence>
<proteinExistence type="predicted"/>